<organism evidence="8 9">
    <name type="scientific">Linderina pennispora</name>
    <dbReference type="NCBI Taxonomy" id="61395"/>
    <lineage>
        <taxon>Eukaryota</taxon>
        <taxon>Fungi</taxon>
        <taxon>Fungi incertae sedis</taxon>
        <taxon>Zoopagomycota</taxon>
        <taxon>Kickxellomycotina</taxon>
        <taxon>Kickxellomycetes</taxon>
        <taxon>Kickxellales</taxon>
        <taxon>Kickxellaceae</taxon>
        <taxon>Linderina</taxon>
    </lineage>
</organism>
<evidence type="ECO:0000313" key="9">
    <source>
        <dbReference type="Proteomes" id="UP000193922"/>
    </source>
</evidence>
<evidence type="ECO:0000256" key="6">
    <source>
        <dbReference type="ARBA" id="ARBA00023034"/>
    </source>
</evidence>
<dbReference type="PANTHER" id="PTHR20902:SF0">
    <property type="entry name" value="TRAFFICKING PROTEIN PARTICLE COMPLEX SUBUNIT 5"/>
    <property type="match status" value="1"/>
</dbReference>
<dbReference type="EMBL" id="MCFD01000013">
    <property type="protein sequence ID" value="ORX67052.1"/>
    <property type="molecule type" value="Genomic_DNA"/>
</dbReference>
<dbReference type="OrthoDB" id="10254842at2759"/>
<dbReference type="CDD" id="cd14943">
    <property type="entry name" value="TRAPPC5_Trs31"/>
    <property type="match status" value="1"/>
</dbReference>
<dbReference type="AlphaFoldDB" id="A0A1Y1W0P8"/>
<dbReference type="GO" id="GO:0005783">
    <property type="term" value="C:endoplasmic reticulum"/>
    <property type="evidence" value="ECO:0007669"/>
    <property type="project" value="UniProtKB-SubCell"/>
</dbReference>
<dbReference type="Proteomes" id="UP000193922">
    <property type="component" value="Unassembled WGS sequence"/>
</dbReference>
<dbReference type="GO" id="GO:1990071">
    <property type="term" value="C:TRAPPII protein complex"/>
    <property type="evidence" value="ECO:0007669"/>
    <property type="project" value="TreeGrafter"/>
</dbReference>
<dbReference type="Pfam" id="PF04051">
    <property type="entry name" value="TRAPP"/>
    <property type="match status" value="1"/>
</dbReference>
<proteinExistence type="inferred from homology"/>
<dbReference type="RefSeq" id="XP_040740974.1">
    <property type="nucleotide sequence ID" value="XM_040884792.1"/>
</dbReference>
<dbReference type="InterPro" id="IPR007194">
    <property type="entry name" value="TRAPP_component"/>
</dbReference>
<dbReference type="GeneID" id="63801440"/>
<keyword evidence="4 7" id="KW-0256">Endoplasmic reticulum</keyword>
<protein>
    <recommendedName>
        <fullName evidence="7">Trafficking protein particle complex subunit</fullName>
    </recommendedName>
</protein>
<name>A0A1Y1W0P8_9FUNG</name>
<evidence type="ECO:0000313" key="8">
    <source>
        <dbReference type="EMBL" id="ORX67052.1"/>
    </source>
</evidence>
<sequence length="185" mass="21233">MLEQNVVKQRRDKVSLNAFALLFSEIIQYSQNRVLGIQDLESKLGEVGYRVGMRVFELAMWREKTVHRETRVLNTLVFINTVVWRMLFDKQADSLERSTESDDEYMITDNEPSILKFISVPKEMSSFSPGAFISGVVEAIVECCQCPARVTSHVVPADGMPLRTVILLKFNKDVMEREQRLEAGR</sequence>
<accession>A0A1Y1W0P8</accession>
<keyword evidence="5 7" id="KW-0931">ER-Golgi transport</keyword>
<evidence type="ECO:0000256" key="3">
    <source>
        <dbReference type="ARBA" id="ARBA00022448"/>
    </source>
</evidence>
<dbReference type="PANTHER" id="PTHR20902">
    <property type="entry name" value="41-2 PROTEIN ANTIGEN-RELATED"/>
    <property type="match status" value="1"/>
</dbReference>
<comment type="caution">
    <text evidence="8">The sequence shown here is derived from an EMBL/GenBank/DDBJ whole genome shotgun (WGS) entry which is preliminary data.</text>
</comment>
<evidence type="ECO:0000256" key="4">
    <source>
        <dbReference type="ARBA" id="ARBA00022824"/>
    </source>
</evidence>
<dbReference type="SUPFAM" id="SSF111126">
    <property type="entry name" value="Ligand-binding domain in the NO signalling and Golgi transport"/>
    <property type="match status" value="1"/>
</dbReference>
<comment type="similarity">
    <text evidence="2 7">Belongs to the TRAPP small subunits family. BET3 subfamily.</text>
</comment>
<dbReference type="GO" id="GO:1990070">
    <property type="term" value="C:TRAPPI protein complex"/>
    <property type="evidence" value="ECO:0007669"/>
    <property type="project" value="TreeGrafter"/>
</dbReference>
<keyword evidence="3 7" id="KW-0813">Transport</keyword>
<evidence type="ECO:0000256" key="7">
    <source>
        <dbReference type="PIRNR" id="PIRNR017479"/>
    </source>
</evidence>
<comment type="subunit">
    <text evidence="7">Part of the multisubunit TRAPP (transport protein particle) complex.</text>
</comment>
<evidence type="ECO:0000256" key="5">
    <source>
        <dbReference type="ARBA" id="ARBA00022892"/>
    </source>
</evidence>
<evidence type="ECO:0000256" key="1">
    <source>
        <dbReference type="ARBA" id="ARBA00004240"/>
    </source>
</evidence>
<dbReference type="InterPro" id="IPR016696">
    <property type="entry name" value="TRAPP-I_su5"/>
</dbReference>
<dbReference type="PIRSF" id="PIRSF017479">
    <property type="entry name" value="TRAPP_I_complex_Trs31"/>
    <property type="match status" value="1"/>
</dbReference>
<dbReference type="GO" id="GO:0006888">
    <property type="term" value="P:endoplasmic reticulum to Golgi vesicle-mediated transport"/>
    <property type="evidence" value="ECO:0007669"/>
    <property type="project" value="TreeGrafter"/>
</dbReference>
<dbReference type="GO" id="GO:1990072">
    <property type="term" value="C:TRAPPIII protein complex"/>
    <property type="evidence" value="ECO:0007669"/>
    <property type="project" value="TreeGrafter"/>
</dbReference>
<keyword evidence="9" id="KW-1185">Reference proteome</keyword>
<dbReference type="STRING" id="61395.A0A1Y1W0P8"/>
<comment type="subcellular location">
    <subcellularLocation>
        <location evidence="1">Endoplasmic reticulum</location>
    </subcellularLocation>
    <subcellularLocation>
        <location evidence="7">Golgi apparatus</location>
        <location evidence="7">cis-Golgi network</location>
    </subcellularLocation>
</comment>
<keyword evidence="6 7" id="KW-0333">Golgi apparatus</keyword>
<reference evidence="8 9" key="1">
    <citation type="submission" date="2016-07" db="EMBL/GenBank/DDBJ databases">
        <title>Pervasive Adenine N6-methylation of Active Genes in Fungi.</title>
        <authorList>
            <consortium name="DOE Joint Genome Institute"/>
            <person name="Mondo S.J."/>
            <person name="Dannebaum R.O."/>
            <person name="Kuo R.C."/>
            <person name="Labutti K."/>
            <person name="Haridas S."/>
            <person name="Kuo A."/>
            <person name="Salamov A."/>
            <person name="Ahrendt S.R."/>
            <person name="Lipzen A."/>
            <person name="Sullivan W."/>
            <person name="Andreopoulos W.B."/>
            <person name="Clum A."/>
            <person name="Lindquist E."/>
            <person name="Daum C."/>
            <person name="Ramamoorthy G.K."/>
            <person name="Gryganskyi A."/>
            <person name="Culley D."/>
            <person name="Magnuson J.K."/>
            <person name="James T.Y."/>
            <person name="O'Malley M.A."/>
            <person name="Stajich J.E."/>
            <person name="Spatafora J.W."/>
            <person name="Visel A."/>
            <person name="Grigoriev I.V."/>
        </authorList>
    </citation>
    <scope>NUCLEOTIDE SEQUENCE [LARGE SCALE GENOMIC DNA]</scope>
    <source>
        <strain evidence="8 9">ATCC 12442</strain>
    </source>
</reference>
<evidence type="ECO:0000256" key="2">
    <source>
        <dbReference type="ARBA" id="ARBA00006218"/>
    </source>
</evidence>
<dbReference type="InterPro" id="IPR024096">
    <property type="entry name" value="NO_sig/Golgi_transp_ligand-bd"/>
</dbReference>
<dbReference type="FunFam" id="3.30.1380.20:FF:000002">
    <property type="entry name" value="Trafficking protein particle complex subunit"/>
    <property type="match status" value="1"/>
</dbReference>
<dbReference type="Gene3D" id="3.30.1380.20">
    <property type="entry name" value="Trafficking protein particle complex subunit 3"/>
    <property type="match status" value="1"/>
</dbReference>
<gene>
    <name evidence="8" type="ORF">DL89DRAFT_226081</name>
</gene>